<feature type="transmembrane region" description="Helical" evidence="8">
    <location>
        <begin position="166"/>
        <end position="187"/>
    </location>
</feature>
<protein>
    <submittedName>
        <fullName evidence="10">EmrB/QacA subfamily drug resistance transporter</fullName>
    </submittedName>
</protein>
<evidence type="ECO:0000256" key="5">
    <source>
        <dbReference type="ARBA" id="ARBA00022692"/>
    </source>
</evidence>
<feature type="transmembrane region" description="Helical" evidence="8">
    <location>
        <begin position="9"/>
        <end position="29"/>
    </location>
</feature>
<feature type="transmembrane region" description="Helical" evidence="8">
    <location>
        <begin position="49"/>
        <end position="69"/>
    </location>
</feature>
<sequence length="475" mass="48733">MTTTDDRRWLVLGVCCMSLLLVSLDVTIVNVALPAVSRDFHAPLSGLQWIVDAYTLVLAMLLMLSGSLGDRLGRKRVFRTGLVLFTAGSLLCSLAPALWALVLFRMVQAVGGSMLNPVAMAILVNTFRDPRERARAIGVWGGVVGVSMALGPLVGGALVDSLGWRAVFWVNVPIGILALVLTNLVVPESRAARARALDPTGQALVVVFLGSLTYAIIEAPERGWTSPGSLGLYAVAAAALVALLVVELRLSEPLLELRFFRSVPFTAATVTAVAAFAVLGTFLFVNTLYLQQVRGCSPVEAGLRTLPMALVAGVCAPLSGRLVASRGPRVPLVLAGVATVAGSALLLRLSPQTSTGHLLLAYALVGLGFGLVNAPITNTATSGMPRSQAGVAAAVASTSRQVGASLGVAVSGSLVAGTSGAAFARASHAVWGVTAGCGVVVAVLGVLATGPGALRTAARVSAGFEEEGSRELADA</sequence>
<comment type="similarity">
    <text evidence="2">Belongs to the major facilitator superfamily. EmrB family.</text>
</comment>
<organism evidence="10 11">
    <name type="scientific">Motilibacter peucedani</name>
    <dbReference type="NCBI Taxonomy" id="598650"/>
    <lineage>
        <taxon>Bacteria</taxon>
        <taxon>Bacillati</taxon>
        <taxon>Actinomycetota</taxon>
        <taxon>Actinomycetes</taxon>
        <taxon>Motilibacterales</taxon>
        <taxon>Motilibacteraceae</taxon>
        <taxon>Motilibacter</taxon>
    </lineage>
</organism>
<comment type="subcellular location">
    <subcellularLocation>
        <location evidence="1">Cell membrane</location>
        <topology evidence="1">Multi-pass membrane protein</topology>
    </subcellularLocation>
</comment>
<dbReference type="PANTHER" id="PTHR42718:SF9">
    <property type="entry name" value="MAJOR FACILITATOR SUPERFAMILY MULTIDRUG TRANSPORTER MFSC"/>
    <property type="match status" value="1"/>
</dbReference>
<feature type="transmembrane region" description="Helical" evidence="8">
    <location>
        <begin position="402"/>
        <end position="423"/>
    </location>
</feature>
<dbReference type="Gene3D" id="1.20.1720.10">
    <property type="entry name" value="Multidrug resistance protein D"/>
    <property type="match status" value="1"/>
</dbReference>
<feature type="transmembrane region" description="Helical" evidence="8">
    <location>
        <begin position="81"/>
        <end position="100"/>
    </location>
</feature>
<dbReference type="PROSITE" id="PS50850">
    <property type="entry name" value="MFS"/>
    <property type="match status" value="1"/>
</dbReference>
<evidence type="ECO:0000256" key="8">
    <source>
        <dbReference type="SAM" id="Phobius"/>
    </source>
</evidence>
<dbReference type="PRINTS" id="PR01036">
    <property type="entry name" value="TCRTETB"/>
</dbReference>
<feature type="transmembrane region" description="Helical" evidence="8">
    <location>
        <begin position="429"/>
        <end position="449"/>
    </location>
</feature>
<dbReference type="GO" id="GO:0005886">
    <property type="term" value="C:plasma membrane"/>
    <property type="evidence" value="ECO:0007669"/>
    <property type="project" value="UniProtKB-SubCell"/>
</dbReference>
<dbReference type="RefSeq" id="WP_231122063.1">
    <property type="nucleotide sequence ID" value="NZ_RBWV01000017.1"/>
</dbReference>
<reference evidence="10 11" key="1">
    <citation type="submission" date="2018-10" db="EMBL/GenBank/DDBJ databases">
        <title>Genomic Encyclopedia of Archaeal and Bacterial Type Strains, Phase II (KMG-II): from individual species to whole genera.</title>
        <authorList>
            <person name="Goeker M."/>
        </authorList>
    </citation>
    <scope>NUCLEOTIDE SEQUENCE [LARGE SCALE GENOMIC DNA]</scope>
    <source>
        <strain evidence="10 11">RP-AC37</strain>
    </source>
</reference>
<dbReference type="CDD" id="cd17321">
    <property type="entry name" value="MFS_MMR_MDR_like"/>
    <property type="match status" value="1"/>
</dbReference>
<evidence type="ECO:0000313" key="10">
    <source>
        <dbReference type="EMBL" id="RKS67951.1"/>
    </source>
</evidence>
<feature type="domain" description="Major facilitator superfamily (MFS) profile" evidence="9">
    <location>
        <begin position="11"/>
        <end position="453"/>
    </location>
</feature>
<dbReference type="GO" id="GO:0022857">
    <property type="term" value="F:transmembrane transporter activity"/>
    <property type="evidence" value="ECO:0007669"/>
    <property type="project" value="InterPro"/>
</dbReference>
<dbReference type="Gene3D" id="1.20.1250.20">
    <property type="entry name" value="MFS general substrate transporter like domains"/>
    <property type="match status" value="1"/>
</dbReference>
<dbReference type="InterPro" id="IPR011701">
    <property type="entry name" value="MFS"/>
</dbReference>
<evidence type="ECO:0000313" key="11">
    <source>
        <dbReference type="Proteomes" id="UP000281955"/>
    </source>
</evidence>
<dbReference type="EMBL" id="RBWV01000017">
    <property type="protein sequence ID" value="RKS67951.1"/>
    <property type="molecule type" value="Genomic_DNA"/>
</dbReference>
<dbReference type="PANTHER" id="PTHR42718">
    <property type="entry name" value="MAJOR FACILITATOR SUPERFAMILY MULTIDRUG TRANSPORTER MFSC"/>
    <property type="match status" value="1"/>
</dbReference>
<feature type="transmembrane region" description="Helical" evidence="8">
    <location>
        <begin position="330"/>
        <end position="347"/>
    </location>
</feature>
<proteinExistence type="inferred from homology"/>
<evidence type="ECO:0000256" key="2">
    <source>
        <dbReference type="ARBA" id="ARBA00008537"/>
    </source>
</evidence>
<dbReference type="Pfam" id="PF07690">
    <property type="entry name" value="MFS_1"/>
    <property type="match status" value="1"/>
</dbReference>
<name>A0A420XJM7_9ACTN</name>
<evidence type="ECO:0000256" key="1">
    <source>
        <dbReference type="ARBA" id="ARBA00004651"/>
    </source>
</evidence>
<dbReference type="AlphaFoldDB" id="A0A420XJM7"/>
<keyword evidence="3" id="KW-0813">Transport</keyword>
<feature type="transmembrane region" description="Helical" evidence="8">
    <location>
        <begin position="229"/>
        <end position="250"/>
    </location>
</feature>
<accession>A0A420XJM7</accession>
<keyword evidence="11" id="KW-1185">Reference proteome</keyword>
<feature type="transmembrane region" description="Helical" evidence="8">
    <location>
        <begin position="106"/>
        <end position="124"/>
    </location>
</feature>
<keyword evidence="5 8" id="KW-0812">Transmembrane</keyword>
<evidence type="ECO:0000256" key="6">
    <source>
        <dbReference type="ARBA" id="ARBA00022989"/>
    </source>
</evidence>
<dbReference type="InterPro" id="IPR036259">
    <property type="entry name" value="MFS_trans_sf"/>
</dbReference>
<dbReference type="SUPFAM" id="SSF103473">
    <property type="entry name" value="MFS general substrate transporter"/>
    <property type="match status" value="1"/>
</dbReference>
<dbReference type="FunCoup" id="A0A420XJM7">
    <property type="interactions" value="39"/>
</dbReference>
<dbReference type="InParanoid" id="A0A420XJM7"/>
<comment type="caution">
    <text evidence="10">The sequence shown here is derived from an EMBL/GenBank/DDBJ whole genome shotgun (WGS) entry which is preliminary data.</text>
</comment>
<evidence type="ECO:0000259" key="9">
    <source>
        <dbReference type="PROSITE" id="PS50850"/>
    </source>
</evidence>
<keyword evidence="4" id="KW-1003">Cell membrane</keyword>
<evidence type="ECO:0000256" key="4">
    <source>
        <dbReference type="ARBA" id="ARBA00022475"/>
    </source>
</evidence>
<evidence type="ECO:0000256" key="3">
    <source>
        <dbReference type="ARBA" id="ARBA00022448"/>
    </source>
</evidence>
<feature type="transmembrane region" description="Helical" evidence="8">
    <location>
        <begin position="359"/>
        <end position="381"/>
    </location>
</feature>
<evidence type="ECO:0000256" key="7">
    <source>
        <dbReference type="ARBA" id="ARBA00023136"/>
    </source>
</evidence>
<feature type="transmembrane region" description="Helical" evidence="8">
    <location>
        <begin position="262"/>
        <end position="285"/>
    </location>
</feature>
<keyword evidence="7 8" id="KW-0472">Membrane</keyword>
<dbReference type="InterPro" id="IPR004638">
    <property type="entry name" value="EmrB-like"/>
</dbReference>
<dbReference type="InterPro" id="IPR020846">
    <property type="entry name" value="MFS_dom"/>
</dbReference>
<keyword evidence="6 8" id="KW-1133">Transmembrane helix</keyword>
<feature type="transmembrane region" description="Helical" evidence="8">
    <location>
        <begin position="199"/>
        <end position="217"/>
    </location>
</feature>
<feature type="transmembrane region" description="Helical" evidence="8">
    <location>
        <begin position="136"/>
        <end position="154"/>
    </location>
</feature>
<feature type="transmembrane region" description="Helical" evidence="8">
    <location>
        <begin position="305"/>
        <end position="323"/>
    </location>
</feature>
<dbReference type="Proteomes" id="UP000281955">
    <property type="component" value="Unassembled WGS sequence"/>
</dbReference>
<dbReference type="NCBIfam" id="TIGR00711">
    <property type="entry name" value="efflux_EmrB"/>
    <property type="match status" value="1"/>
</dbReference>
<gene>
    <name evidence="10" type="ORF">CLV35_3858</name>
</gene>